<feature type="region of interest" description="Disordered" evidence="1">
    <location>
        <begin position="428"/>
        <end position="464"/>
    </location>
</feature>
<accession>A0AAQ3PIH6</accession>
<keyword evidence="3" id="KW-1185">Reference proteome</keyword>
<dbReference type="Pfam" id="PF03004">
    <property type="entry name" value="Transposase_24"/>
    <property type="match status" value="1"/>
</dbReference>
<evidence type="ECO:0000256" key="1">
    <source>
        <dbReference type="SAM" id="MobiDB-lite"/>
    </source>
</evidence>
<protein>
    <recommendedName>
        <fullName evidence="4">Transposase</fullName>
    </recommendedName>
</protein>
<gene>
    <name evidence="2" type="ORF">U9M48_000769</name>
</gene>
<dbReference type="PANTHER" id="PTHR33157:SF14">
    <property type="entry name" value="AUTONOMOUS TRANSPOSABLE ELEMENT EN-1 MOSAIC PROTEIN"/>
    <property type="match status" value="1"/>
</dbReference>
<dbReference type="InterPro" id="IPR004252">
    <property type="entry name" value="Probable_transposase_24"/>
</dbReference>
<dbReference type="EMBL" id="CP144745">
    <property type="protein sequence ID" value="WVZ49404.1"/>
    <property type="molecule type" value="Genomic_DNA"/>
</dbReference>
<reference evidence="2 3" key="1">
    <citation type="submission" date="2024-02" db="EMBL/GenBank/DDBJ databases">
        <title>High-quality chromosome-scale genome assembly of Pensacola bahiagrass (Paspalum notatum Flugge var. saurae).</title>
        <authorList>
            <person name="Vega J.M."/>
            <person name="Podio M."/>
            <person name="Orjuela J."/>
            <person name="Siena L.A."/>
            <person name="Pessino S.C."/>
            <person name="Combes M.C."/>
            <person name="Mariac C."/>
            <person name="Albertini E."/>
            <person name="Pupilli F."/>
            <person name="Ortiz J.P.A."/>
            <person name="Leblanc O."/>
        </authorList>
    </citation>
    <scope>NUCLEOTIDE SEQUENCE [LARGE SCALE GENOMIC DNA]</scope>
    <source>
        <strain evidence="2">R1</strain>
        <tissue evidence="2">Leaf</tissue>
    </source>
</reference>
<name>A0AAQ3PIH6_PASNO</name>
<evidence type="ECO:0000313" key="3">
    <source>
        <dbReference type="Proteomes" id="UP001341281"/>
    </source>
</evidence>
<organism evidence="2 3">
    <name type="scientific">Paspalum notatum var. saurae</name>
    <dbReference type="NCBI Taxonomy" id="547442"/>
    <lineage>
        <taxon>Eukaryota</taxon>
        <taxon>Viridiplantae</taxon>
        <taxon>Streptophyta</taxon>
        <taxon>Embryophyta</taxon>
        <taxon>Tracheophyta</taxon>
        <taxon>Spermatophyta</taxon>
        <taxon>Magnoliopsida</taxon>
        <taxon>Liliopsida</taxon>
        <taxon>Poales</taxon>
        <taxon>Poaceae</taxon>
        <taxon>PACMAD clade</taxon>
        <taxon>Panicoideae</taxon>
        <taxon>Andropogonodae</taxon>
        <taxon>Paspaleae</taxon>
        <taxon>Paspalinae</taxon>
        <taxon>Paspalum</taxon>
    </lineage>
</organism>
<evidence type="ECO:0000313" key="2">
    <source>
        <dbReference type="EMBL" id="WVZ49404.1"/>
    </source>
</evidence>
<feature type="compositionally biased region" description="Polar residues" evidence="1">
    <location>
        <begin position="446"/>
        <end position="457"/>
    </location>
</feature>
<dbReference type="GO" id="GO:0032196">
    <property type="term" value="P:transposition"/>
    <property type="evidence" value="ECO:0007669"/>
    <property type="project" value="InterPro"/>
</dbReference>
<feature type="compositionally biased region" description="Basic and acidic residues" evidence="1">
    <location>
        <begin position="263"/>
        <end position="273"/>
    </location>
</feature>
<dbReference type="PANTHER" id="PTHR33157">
    <property type="entry name" value="AUTONOMOUS TRANSPOSABLE ELEMENT EN-1 MOSAIC PROTEIN-RELATED"/>
    <property type="match status" value="1"/>
</dbReference>
<sequence length="464" mass="52582">MELVRVRLQAPVRKQCGKERYRLDGEGDYEKERLAKRVFNKAATKVVRDSFSNARIQAIVNYHKRAKGINVKKSSDLKRMHLEAEQYVQGEIDWIMKDPEAWRWMCQHWAGQDFQGTSNRNRGNRTSKPGMQRFGADGFVGKEQRMEAKLDIKPSFVDVWIEGHKGADPDNPEVLCDEQATERLAKYKENVIEHHGPEYNWREAAPDVEAIYHAGGGLRHGRWGLGDGSLEYDHIPRPPRSSQGSSSRRPSRAQEEAYQAQQEENRRLREETRQLRQSNEYVLDYLATLSQKLGGDIPEFRPPPQLPPQVPPNYFSGPINQGPPLGAPQGWVRPNAPEFRAPQLSPQVAPSYFVTTPTSQGSTGGDAQGSQPCNQLVQFGQGSQPQQWTYPTQGPTFRDASQPPPPWMYPGQPMMMYAGQQPMVYPSSQQPYYMPWRSTAPPMTPPGSTSRAPSQNPDDVDDRQ</sequence>
<evidence type="ECO:0008006" key="4">
    <source>
        <dbReference type="Google" id="ProtNLM"/>
    </source>
</evidence>
<feature type="region of interest" description="Disordered" evidence="1">
    <location>
        <begin position="230"/>
        <end position="273"/>
    </location>
</feature>
<dbReference type="InterPro" id="IPR039266">
    <property type="entry name" value="EN-1/SPM"/>
</dbReference>
<dbReference type="AlphaFoldDB" id="A0AAQ3PIH6"/>
<dbReference type="Proteomes" id="UP001341281">
    <property type="component" value="Chromosome 01"/>
</dbReference>
<proteinExistence type="predicted"/>